<dbReference type="OrthoDB" id="4936789at2759"/>
<dbReference type="Proteomes" id="UP000030151">
    <property type="component" value="Unassembled WGS sequence"/>
</dbReference>
<dbReference type="InterPro" id="IPR008030">
    <property type="entry name" value="NmrA-like"/>
</dbReference>
<evidence type="ECO:0000259" key="3">
    <source>
        <dbReference type="Pfam" id="PF05368"/>
    </source>
</evidence>
<feature type="domain" description="NmrA-like" evidence="3">
    <location>
        <begin position="12"/>
        <end position="250"/>
    </location>
</feature>
<dbReference type="SUPFAM" id="SSF51735">
    <property type="entry name" value="NAD(P)-binding Rossmann-fold domains"/>
    <property type="match status" value="1"/>
</dbReference>
<dbReference type="PANTHER" id="PTHR47706">
    <property type="entry name" value="NMRA-LIKE FAMILY PROTEIN"/>
    <property type="match status" value="1"/>
</dbReference>
<evidence type="ECO:0000313" key="4">
    <source>
        <dbReference type="EMBL" id="EXV00835.1"/>
    </source>
</evidence>
<organism evidence="4 5">
    <name type="scientific">Metarhizium robertsii</name>
    <dbReference type="NCBI Taxonomy" id="568076"/>
    <lineage>
        <taxon>Eukaryota</taxon>
        <taxon>Fungi</taxon>
        <taxon>Dikarya</taxon>
        <taxon>Ascomycota</taxon>
        <taxon>Pezizomycotina</taxon>
        <taxon>Sordariomycetes</taxon>
        <taxon>Hypocreomycetidae</taxon>
        <taxon>Hypocreales</taxon>
        <taxon>Clavicipitaceae</taxon>
        <taxon>Metarhizium</taxon>
    </lineage>
</organism>
<protein>
    <submittedName>
        <fullName evidence="4">Short chain dehydrogenase family protein</fullName>
    </submittedName>
</protein>
<dbReference type="eggNOG" id="ENOG502SJXQ">
    <property type="taxonomic scope" value="Eukaryota"/>
</dbReference>
<dbReference type="Gene3D" id="3.90.25.10">
    <property type="entry name" value="UDP-galactose 4-epimerase, domain 1"/>
    <property type="match status" value="1"/>
</dbReference>
<gene>
    <name evidence="4" type="ORF">X797_005848</name>
</gene>
<dbReference type="AlphaFoldDB" id="A0A0A1UUJ2"/>
<keyword evidence="1" id="KW-0521">NADP</keyword>
<reference evidence="4 5" key="1">
    <citation type="submission" date="2014-02" db="EMBL/GenBank/DDBJ databases">
        <title>The genome sequence of the entomopathogenic fungus Metarhizium robertsii ARSEF 2575.</title>
        <authorList>
            <person name="Giuliano Garisto Donzelli B."/>
            <person name="Roe B.A."/>
            <person name="Macmil S.L."/>
            <person name="Krasnoff S.B."/>
            <person name="Gibson D.M."/>
        </authorList>
    </citation>
    <scope>NUCLEOTIDE SEQUENCE [LARGE SCALE GENOMIC DNA]</scope>
    <source>
        <strain evidence="4 5">ARSEF 2575</strain>
    </source>
</reference>
<keyword evidence="2" id="KW-0560">Oxidoreductase</keyword>
<proteinExistence type="predicted"/>
<dbReference type="Gene3D" id="3.40.50.720">
    <property type="entry name" value="NAD(P)-binding Rossmann-like Domain"/>
    <property type="match status" value="1"/>
</dbReference>
<sequence>MSTSISTVAWIGTGNNGKPLLDIVAASGKFKITLLVRKPPAKYTDIVPDSVTVKQVDFQSHASLVDAFRGIDAVVSVMTFGPQSGIDVVEIGMINAAIEAGVKFFIPSEWAPDSAGANVTDDPWIGRSLRPNAVLAPKRAVHNYLMARAAQNQIAFAVVYTGVIIPSSFSVGLISFDFQKKTAVLPDDGTSLFSATTLETTGSAVVAILSTPFSTGVKNRFLHISDFTTSLSEILTIIETLDGVSWTRKNVAARELTISSMAAVDAGTFGRAQFWGALISPFFGQVPPWQQQDNELLGLGEQKSLTEEVAKVLEASRTHG</sequence>
<dbReference type="HOGENOM" id="CLU_044876_3_1_1"/>
<dbReference type="InterPro" id="IPR036291">
    <property type="entry name" value="NAD(P)-bd_dom_sf"/>
</dbReference>
<accession>A0A0A1UUJ2</accession>
<comment type="caution">
    <text evidence="4">The sequence shown here is derived from an EMBL/GenBank/DDBJ whole genome shotgun (WGS) entry which is preliminary data.</text>
</comment>
<dbReference type="InterPro" id="IPR051609">
    <property type="entry name" value="NmrA/Isoflavone_reductase-like"/>
</dbReference>
<evidence type="ECO:0000256" key="1">
    <source>
        <dbReference type="ARBA" id="ARBA00022857"/>
    </source>
</evidence>
<dbReference type="Pfam" id="PF05368">
    <property type="entry name" value="NmrA"/>
    <property type="match status" value="1"/>
</dbReference>
<evidence type="ECO:0000313" key="5">
    <source>
        <dbReference type="Proteomes" id="UP000030151"/>
    </source>
</evidence>
<dbReference type="EMBL" id="JELW01000010">
    <property type="protein sequence ID" value="EXV00835.1"/>
    <property type="molecule type" value="Genomic_DNA"/>
</dbReference>
<dbReference type="GO" id="GO:0016491">
    <property type="term" value="F:oxidoreductase activity"/>
    <property type="evidence" value="ECO:0007669"/>
    <property type="project" value="UniProtKB-KW"/>
</dbReference>
<evidence type="ECO:0000256" key="2">
    <source>
        <dbReference type="ARBA" id="ARBA00023002"/>
    </source>
</evidence>
<name>A0A0A1UUJ2_9HYPO</name>
<dbReference type="PANTHER" id="PTHR47706:SF1">
    <property type="entry name" value="CIPA-LIKE, PUTATIVE (AFU_ORTHOLOGUE AFUA_1G12460)-RELATED"/>
    <property type="match status" value="1"/>
</dbReference>